<keyword evidence="3" id="KW-1185">Reference proteome</keyword>
<dbReference type="OrthoDB" id="2012664at2759"/>
<protein>
    <recommendedName>
        <fullName evidence="1">DUF659 domain-containing protein</fullName>
    </recommendedName>
</protein>
<name>A0A834LKJ5_RHOSS</name>
<dbReference type="EMBL" id="WJXA01000006">
    <property type="protein sequence ID" value="KAF7140714.1"/>
    <property type="molecule type" value="Genomic_DNA"/>
</dbReference>
<dbReference type="PANTHER" id="PTHR32166">
    <property type="entry name" value="OSJNBA0013A04.12 PROTEIN"/>
    <property type="match status" value="1"/>
</dbReference>
<accession>A0A834LKJ5</accession>
<dbReference type="InterPro" id="IPR012337">
    <property type="entry name" value="RNaseH-like_sf"/>
</dbReference>
<organism evidence="2 3">
    <name type="scientific">Rhododendron simsii</name>
    <name type="common">Sims's rhododendron</name>
    <dbReference type="NCBI Taxonomy" id="118357"/>
    <lineage>
        <taxon>Eukaryota</taxon>
        <taxon>Viridiplantae</taxon>
        <taxon>Streptophyta</taxon>
        <taxon>Embryophyta</taxon>
        <taxon>Tracheophyta</taxon>
        <taxon>Spermatophyta</taxon>
        <taxon>Magnoliopsida</taxon>
        <taxon>eudicotyledons</taxon>
        <taxon>Gunneridae</taxon>
        <taxon>Pentapetalae</taxon>
        <taxon>asterids</taxon>
        <taxon>Ericales</taxon>
        <taxon>Ericaceae</taxon>
        <taxon>Ericoideae</taxon>
        <taxon>Rhodoreae</taxon>
        <taxon>Rhododendron</taxon>
    </lineage>
</organism>
<sequence length="245" mass="27901">MTGQQNISASLWKARSEKVNSYLARWVYEAGIPFHAIDNNSFAQFCEAVGQFGVGYQPPSQYKLREPLLKAEVDRTKKCLKKQEEEWASTGCSIMTETWSDRKRRSIMNLCVNCKEETTFLSSKETSDESHTGEYIFNYVDNLAEKKEALKVMVTSNEWGKSKWGPSSTKGKTPYAAVLSISFWNGVSLCLKVFAPLVKVFRLVDEDRPSMGFVYGELQKAKQEIIEARKSKEAQYKLILDIIDT</sequence>
<feature type="domain" description="DUF659" evidence="1">
    <location>
        <begin position="59"/>
        <end position="148"/>
    </location>
</feature>
<dbReference type="InterPro" id="IPR007021">
    <property type="entry name" value="DUF659"/>
</dbReference>
<proteinExistence type="predicted"/>
<dbReference type="Proteomes" id="UP000626092">
    <property type="component" value="Unassembled WGS sequence"/>
</dbReference>
<evidence type="ECO:0000259" key="1">
    <source>
        <dbReference type="Pfam" id="PF04937"/>
    </source>
</evidence>
<comment type="caution">
    <text evidence="2">The sequence shown here is derived from an EMBL/GenBank/DDBJ whole genome shotgun (WGS) entry which is preliminary data.</text>
</comment>
<reference evidence="2" key="1">
    <citation type="submission" date="2019-11" db="EMBL/GenBank/DDBJ databases">
        <authorList>
            <person name="Liu Y."/>
            <person name="Hou J."/>
            <person name="Li T.-Q."/>
            <person name="Guan C.-H."/>
            <person name="Wu X."/>
            <person name="Wu H.-Z."/>
            <person name="Ling F."/>
            <person name="Zhang R."/>
            <person name="Shi X.-G."/>
            <person name="Ren J.-P."/>
            <person name="Chen E.-F."/>
            <person name="Sun J.-M."/>
        </authorList>
    </citation>
    <scope>NUCLEOTIDE SEQUENCE</scope>
    <source>
        <strain evidence="2">Adult_tree_wgs_1</strain>
        <tissue evidence="2">Leaves</tissue>
    </source>
</reference>
<gene>
    <name evidence="2" type="ORF">RHSIM_Rhsim06G0097500</name>
</gene>
<dbReference type="Pfam" id="PF04937">
    <property type="entry name" value="DUF659"/>
    <property type="match status" value="1"/>
</dbReference>
<dbReference type="AlphaFoldDB" id="A0A834LKJ5"/>
<evidence type="ECO:0000313" key="3">
    <source>
        <dbReference type="Proteomes" id="UP000626092"/>
    </source>
</evidence>
<evidence type="ECO:0000313" key="2">
    <source>
        <dbReference type="EMBL" id="KAF7140714.1"/>
    </source>
</evidence>
<dbReference type="SUPFAM" id="SSF53098">
    <property type="entry name" value="Ribonuclease H-like"/>
    <property type="match status" value="1"/>
</dbReference>
<dbReference type="PANTHER" id="PTHR32166:SF74">
    <property type="entry name" value="OS05G0256350 PROTEIN"/>
    <property type="match status" value="1"/>
</dbReference>